<sequence>MRVADSNKARQKTNDTPSEDERLHEDEDPPVDSDHHWSCSSSVKWTTSKALQDEMKNGRVYAKFDVKLRKFLADELSEHFGNTIGSFTVPFFLPFFPGSRVWLGFWPEFFPFSTQRCKKG</sequence>
<gene>
    <name evidence="2" type="ORF">B0H17DRAFT_1023188</name>
</gene>
<feature type="region of interest" description="Disordered" evidence="1">
    <location>
        <begin position="1"/>
        <end position="39"/>
    </location>
</feature>
<organism evidence="2 3">
    <name type="scientific">Mycena rosella</name>
    <name type="common">Pink bonnet</name>
    <name type="synonym">Agaricus rosellus</name>
    <dbReference type="NCBI Taxonomy" id="1033263"/>
    <lineage>
        <taxon>Eukaryota</taxon>
        <taxon>Fungi</taxon>
        <taxon>Dikarya</taxon>
        <taxon>Basidiomycota</taxon>
        <taxon>Agaricomycotina</taxon>
        <taxon>Agaricomycetes</taxon>
        <taxon>Agaricomycetidae</taxon>
        <taxon>Agaricales</taxon>
        <taxon>Marasmiineae</taxon>
        <taxon>Mycenaceae</taxon>
        <taxon>Mycena</taxon>
    </lineage>
</organism>
<keyword evidence="3" id="KW-1185">Reference proteome</keyword>
<dbReference type="AlphaFoldDB" id="A0AAD7C670"/>
<evidence type="ECO:0000313" key="3">
    <source>
        <dbReference type="Proteomes" id="UP001221757"/>
    </source>
</evidence>
<evidence type="ECO:0000256" key="1">
    <source>
        <dbReference type="SAM" id="MobiDB-lite"/>
    </source>
</evidence>
<dbReference type="EMBL" id="JARKIE010000432">
    <property type="protein sequence ID" value="KAJ7640199.1"/>
    <property type="molecule type" value="Genomic_DNA"/>
</dbReference>
<evidence type="ECO:0000313" key="2">
    <source>
        <dbReference type="EMBL" id="KAJ7640199.1"/>
    </source>
</evidence>
<proteinExistence type="predicted"/>
<comment type="caution">
    <text evidence="2">The sequence shown here is derived from an EMBL/GenBank/DDBJ whole genome shotgun (WGS) entry which is preliminary data.</text>
</comment>
<reference evidence="2" key="1">
    <citation type="submission" date="2023-03" db="EMBL/GenBank/DDBJ databases">
        <title>Massive genome expansion in bonnet fungi (Mycena s.s.) driven by repeated elements and novel gene families across ecological guilds.</title>
        <authorList>
            <consortium name="Lawrence Berkeley National Laboratory"/>
            <person name="Harder C.B."/>
            <person name="Miyauchi S."/>
            <person name="Viragh M."/>
            <person name="Kuo A."/>
            <person name="Thoen E."/>
            <person name="Andreopoulos B."/>
            <person name="Lu D."/>
            <person name="Skrede I."/>
            <person name="Drula E."/>
            <person name="Henrissat B."/>
            <person name="Morin E."/>
            <person name="Kohler A."/>
            <person name="Barry K."/>
            <person name="LaButti K."/>
            <person name="Morin E."/>
            <person name="Salamov A."/>
            <person name="Lipzen A."/>
            <person name="Mereny Z."/>
            <person name="Hegedus B."/>
            <person name="Baldrian P."/>
            <person name="Stursova M."/>
            <person name="Weitz H."/>
            <person name="Taylor A."/>
            <person name="Grigoriev I.V."/>
            <person name="Nagy L.G."/>
            <person name="Martin F."/>
            <person name="Kauserud H."/>
        </authorList>
    </citation>
    <scope>NUCLEOTIDE SEQUENCE</scope>
    <source>
        <strain evidence="2">CBHHK067</strain>
    </source>
</reference>
<dbReference type="Proteomes" id="UP001221757">
    <property type="component" value="Unassembled WGS sequence"/>
</dbReference>
<name>A0AAD7C670_MYCRO</name>
<accession>A0AAD7C670</accession>
<protein>
    <submittedName>
        <fullName evidence="2">Uncharacterized protein</fullName>
    </submittedName>
</protein>